<keyword evidence="1" id="KW-1133">Transmembrane helix</keyword>
<protein>
    <recommendedName>
        <fullName evidence="4">Type II secretion system protein G</fullName>
    </recommendedName>
</protein>
<keyword evidence="3" id="KW-1185">Reference proteome</keyword>
<evidence type="ECO:0000313" key="3">
    <source>
        <dbReference type="Proteomes" id="UP000320176"/>
    </source>
</evidence>
<dbReference type="RefSeq" id="WP_197454170.1">
    <property type="nucleotide sequence ID" value="NZ_CP151726.1"/>
</dbReference>
<dbReference type="InterPro" id="IPR045584">
    <property type="entry name" value="Pilin-like"/>
</dbReference>
<reference evidence="2 3" key="1">
    <citation type="submission" date="2019-02" db="EMBL/GenBank/DDBJ databases">
        <title>Deep-cultivation of Planctomycetes and their phenomic and genomic characterization uncovers novel biology.</title>
        <authorList>
            <person name="Wiegand S."/>
            <person name="Jogler M."/>
            <person name="Boedeker C."/>
            <person name="Pinto D."/>
            <person name="Vollmers J."/>
            <person name="Rivas-Marin E."/>
            <person name="Kohn T."/>
            <person name="Peeters S.H."/>
            <person name="Heuer A."/>
            <person name="Rast P."/>
            <person name="Oberbeckmann S."/>
            <person name="Bunk B."/>
            <person name="Jeske O."/>
            <person name="Meyerdierks A."/>
            <person name="Storesund J.E."/>
            <person name="Kallscheuer N."/>
            <person name="Luecker S."/>
            <person name="Lage O.M."/>
            <person name="Pohl T."/>
            <person name="Merkel B.J."/>
            <person name="Hornburger P."/>
            <person name="Mueller R.-W."/>
            <person name="Bruemmer F."/>
            <person name="Labrenz M."/>
            <person name="Spormann A.M."/>
            <person name="Op Den Camp H."/>
            <person name="Overmann J."/>
            <person name="Amann R."/>
            <person name="Jetten M.S.M."/>
            <person name="Mascher T."/>
            <person name="Medema M.H."/>
            <person name="Devos D.P."/>
            <person name="Kaster A.-K."/>
            <person name="Ovreas L."/>
            <person name="Rohde M."/>
            <person name="Galperin M.Y."/>
            <person name="Jogler C."/>
        </authorList>
    </citation>
    <scope>NUCLEOTIDE SEQUENCE [LARGE SCALE GENOMIC DNA]</scope>
    <source>
        <strain evidence="2 3">Pla52n</strain>
    </source>
</reference>
<dbReference type="SUPFAM" id="SSF54523">
    <property type="entry name" value="Pili subunits"/>
    <property type="match status" value="1"/>
</dbReference>
<dbReference type="InterPro" id="IPR012902">
    <property type="entry name" value="N_methyl_site"/>
</dbReference>
<evidence type="ECO:0000256" key="1">
    <source>
        <dbReference type="SAM" id="Phobius"/>
    </source>
</evidence>
<sequence length="507" mass="55316">MNQALRMIDESTRRDRRRGFTLVELLVVITLMVSLAGMLSLALASAATDARIKRAQTEVITIGQLLQTRANEVSLSKLELLYGPDRSSPSAPTIIEPIPLPISRDVAATDRSRMIMLARRDLMRMTMPCCRADLLYPPASLQYRSFVYRTYPPNNPSGSPRFVQGWVANVAQLRPPSQWNQMRTLAGLRTAEEADNAYQLASGSAWSPTSQPDIDAIALFNSNRVAGTPPGPPNNPYRLALESPEVSTNPNPRAPYINWTREHESAECLYLILATTELFGERAIDKLPKSAIANLDGDRIPEIVDPWGRPYDFIRNPIGIASGAVKNYRPGGANLFAQFPVDPDPMDFLVADFRYSLAPDQSFHPIYLPPAVISAGPDGDFGLTRSFFLNANENPDGVNDSFSTSVVTWDAPGRLTPLYIDTRTAAPMAFRYPDPFYNVSSQAYAQNAYPDYGITDSGTAGTSIPLGEVDVARQGGGLGSFGVAGGFIGPVDRDFAADNISSLDVGF</sequence>
<gene>
    <name evidence="2" type="ORF">Pla52n_02190</name>
</gene>
<dbReference type="Pfam" id="PF07963">
    <property type="entry name" value="N_methyl"/>
    <property type="match status" value="1"/>
</dbReference>
<keyword evidence="1" id="KW-0812">Transmembrane</keyword>
<dbReference type="EMBL" id="SJPN01000001">
    <property type="protein sequence ID" value="TWU07646.1"/>
    <property type="molecule type" value="Genomic_DNA"/>
</dbReference>
<evidence type="ECO:0008006" key="4">
    <source>
        <dbReference type="Google" id="ProtNLM"/>
    </source>
</evidence>
<proteinExistence type="predicted"/>
<accession>A0A5C6B8R6</accession>
<dbReference type="PROSITE" id="PS00409">
    <property type="entry name" value="PROKAR_NTER_METHYL"/>
    <property type="match status" value="1"/>
</dbReference>
<feature type="transmembrane region" description="Helical" evidence="1">
    <location>
        <begin position="21"/>
        <end position="44"/>
    </location>
</feature>
<comment type="caution">
    <text evidence="2">The sequence shown here is derived from an EMBL/GenBank/DDBJ whole genome shotgun (WGS) entry which is preliminary data.</text>
</comment>
<name>A0A5C6B8R6_9BACT</name>
<dbReference type="Proteomes" id="UP000320176">
    <property type="component" value="Unassembled WGS sequence"/>
</dbReference>
<dbReference type="AlphaFoldDB" id="A0A5C6B8R6"/>
<dbReference type="NCBIfam" id="TIGR02532">
    <property type="entry name" value="IV_pilin_GFxxxE"/>
    <property type="match status" value="1"/>
</dbReference>
<organism evidence="2 3">
    <name type="scientific">Stieleria varia</name>
    <dbReference type="NCBI Taxonomy" id="2528005"/>
    <lineage>
        <taxon>Bacteria</taxon>
        <taxon>Pseudomonadati</taxon>
        <taxon>Planctomycetota</taxon>
        <taxon>Planctomycetia</taxon>
        <taxon>Pirellulales</taxon>
        <taxon>Pirellulaceae</taxon>
        <taxon>Stieleria</taxon>
    </lineage>
</organism>
<keyword evidence="1" id="KW-0472">Membrane</keyword>
<evidence type="ECO:0000313" key="2">
    <source>
        <dbReference type="EMBL" id="TWU07646.1"/>
    </source>
</evidence>